<dbReference type="CDD" id="cd05014">
    <property type="entry name" value="SIS_Kpsf"/>
    <property type="match status" value="1"/>
</dbReference>
<dbReference type="PANTHER" id="PTHR42745">
    <property type="match status" value="1"/>
</dbReference>
<dbReference type="Gene3D" id="3.40.50.10490">
    <property type="entry name" value="Glucose-6-phosphate isomerase like protein, domain 1"/>
    <property type="match status" value="1"/>
</dbReference>
<dbReference type="InterPro" id="IPR050986">
    <property type="entry name" value="GutQ/KpsF_isomerases"/>
</dbReference>
<proteinExistence type="predicted"/>
<keyword evidence="2" id="KW-0129">CBS domain</keyword>
<protein>
    <submittedName>
        <fullName evidence="4">SIS domain-containing protein</fullName>
    </submittedName>
</protein>
<evidence type="ECO:0000256" key="1">
    <source>
        <dbReference type="ARBA" id="ARBA00022737"/>
    </source>
</evidence>
<dbReference type="InterPro" id="IPR004800">
    <property type="entry name" value="KdsD/KpsF-type"/>
</dbReference>
<dbReference type="EMBL" id="JBHSMC010000010">
    <property type="protein sequence ID" value="MFC5464647.1"/>
    <property type="molecule type" value="Genomic_DNA"/>
</dbReference>
<comment type="caution">
    <text evidence="4">The sequence shown here is derived from an EMBL/GenBank/DDBJ whole genome shotgun (WGS) entry which is preliminary data.</text>
</comment>
<feature type="domain" description="SIS" evidence="3">
    <location>
        <begin position="32"/>
        <end position="175"/>
    </location>
</feature>
<dbReference type="PROSITE" id="PS51464">
    <property type="entry name" value="SIS"/>
    <property type="match status" value="1"/>
</dbReference>
<evidence type="ECO:0000313" key="5">
    <source>
        <dbReference type="Proteomes" id="UP001596147"/>
    </source>
</evidence>
<dbReference type="InterPro" id="IPR046348">
    <property type="entry name" value="SIS_dom_sf"/>
</dbReference>
<dbReference type="SUPFAM" id="SSF53697">
    <property type="entry name" value="SIS domain"/>
    <property type="match status" value="1"/>
</dbReference>
<dbReference type="Proteomes" id="UP001596147">
    <property type="component" value="Unassembled WGS sequence"/>
</dbReference>
<accession>A0ABW0LI84</accession>
<dbReference type="Pfam" id="PF01380">
    <property type="entry name" value="SIS"/>
    <property type="match status" value="1"/>
</dbReference>
<keyword evidence="1" id="KW-0677">Repeat</keyword>
<dbReference type="PANTHER" id="PTHR42745:SF1">
    <property type="entry name" value="ARABINOSE 5-PHOSPHATE ISOMERASE KDSD"/>
    <property type="match status" value="1"/>
</dbReference>
<reference evidence="5" key="1">
    <citation type="journal article" date="2019" name="Int. J. Syst. Evol. Microbiol.">
        <title>The Global Catalogue of Microorganisms (GCM) 10K type strain sequencing project: providing services to taxonomists for standard genome sequencing and annotation.</title>
        <authorList>
            <consortium name="The Broad Institute Genomics Platform"/>
            <consortium name="The Broad Institute Genome Sequencing Center for Infectious Disease"/>
            <person name="Wu L."/>
            <person name="Ma J."/>
        </authorList>
    </citation>
    <scope>NUCLEOTIDE SEQUENCE [LARGE SCALE GENOMIC DNA]</scope>
    <source>
        <strain evidence="5">CGMCC 1.12237</strain>
    </source>
</reference>
<gene>
    <name evidence="4" type="ORF">ACFPM4_07765</name>
</gene>
<dbReference type="InterPro" id="IPR001347">
    <property type="entry name" value="SIS_dom"/>
</dbReference>
<keyword evidence="5" id="KW-1185">Reference proteome</keyword>
<evidence type="ECO:0000259" key="3">
    <source>
        <dbReference type="PROSITE" id="PS51464"/>
    </source>
</evidence>
<evidence type="ECO:0000313" key="4">
    <source>
        <dbReference type="EMBL" id="MFC5464647.1"/>
    </source>
</evidence>
<dbReference type="RefSeq" id="WP_382349795.1">
    <property type="nucleotide sequence ID" value="NZ_JBHSMC010000010.1"/>
</dbReference>
<evidence type="ECO:0000256" key="2">
    <source>
        <dbReference type="ARBA" id="ARBA00023122"/>
    </source>
</evidence>
<dbReference type="InterPro" id="IPR035474">
    <property type="entry name" value="SIS_Kpsf"/>
</dbReference>
<sequence>MTVLQDVKKAIEIEAAAVKALAENVGPEFEEAIKLIQNCTGKVIVTGVGKSGHVGKKIAASLASTGTPAFFVHSTEGVHGDLGMIEEKDVVIMISNSGETAEVLNLLPSLSVIKPKKIAITKNADSSMAKACDVALTYKYETEADHLGLAPTTSSTLALVIGDALAVGLCKAQGFTKENFHLYHPGGSLGKQLSR</sequence>
<name>A0ABW0LI84_9BACI</name>
<dbReference type="NCBIfam" id="TIGR00393">
    <property type="entry name" value="kpsF"/>
    <property type="match status" value="1"/>
</dbReference>
<organism evidence="4 5">
    <name type="scientific">Lederbergia graminis</name>
    <dbReference type="NCBI Taxonomy" id="735518"/>
    <lineage>
        <taxon>Bacteria</taxon>
        <taxon>Bacillati</taxon>
        <taxon>Bacillota</taxon>
        <taxon>Bacilli</taxon>
        <taxon>Bacillales</taxon>
        <taxon>Bacillaceae</taxon>
        <taxon>Lederbergia</taxon>
    </lineage>
</organism>